<dbReference type="EMBL" id="CP064749">
    <property type="protein sequence ID" value="QPC63571.1"/>
    <property type="molecule type" value="Genomic_DNA"/>
</dbReference>
<organism evidence="2 4">
    <name type="scientific">Fusarium culmorum</name>
    <dbReference type="NCBI Taxonomy" id="5516"/>
    <lineage>
        <taxon>Eukaryota</taxon>
        <taxon>Fungi</taxon>
        <taxon>Dikarya</taxon>
        <taxon>Ascomycota</taxon>
        <taxon>Pezizomycotina</taxon>
        <taxon>Sordariomycetes</taxon>
        <taxon>Hypocreomycetidae</taxon>
        <taxon>Hypocreales</taxon>
        <taxon>Nectriaceae</taxon>
        <taxon>Fusarium</taxon>
    </lineage>
</organism>
<keyword evidence="4" id="KW-1185">Reference proteome</keyword>
<evidence type="ECO:0000256" key="1">
    <source>
        <dbReference type="SAM" id="MobiDB-lite"/>
    </source>
</evidence>
<accession>A0A2T4GEE6</accession>
<dbReference type="Proteomes" id="UP000241587">
    <property type="component" value="Unassembled WGS sequence"/>
</dbReference>
<dbReference type="AlphaFoldDB" id="A0A2T4GEE6"/>
<reference evidence="3" key="2">
    <citation type="submission" date="2020-11" db="EMBL/GenBank/DDBJ databases">
        <title>The chromosome-scale genome resource for two endophytic Fusarium species: F. culmorum and F. pseudograminearum.</title>
        <authorList>
            <person name="Yuan Z."/>
        </authorList>
    </citation>
    <scope>NUCLEOTIDE SEQUENCE</scope>
    <source>
        <strain evidence="3">Class2-1B</strain>
    </source>
</reference>
<evidence type="ECO:0000313" key="2">
    <source>
        <dbReference type="EMBL" id="PTD01943.1"/>
    </source>
</evidence>
<feature type="region of interest" description="Disordered" evidence="1">
    <location>
        <begin position="225"/>
        <end position="246"/>
    </location>
</feature>
<gene>
    <name evidence="2" type="ORF">FCULG_00010426</name>
    <name evidence="3" type="ORF">HYE67_005802</name>
</gene>
<evidence type="ECO:0000313" key="3">
    <source>
        <dbReference type="EMBL" id="QPC63571.1"/>
    </source>
</evidence>
<dbReference type="Gene3D" id="4.10.240.10">
    <property type="entry name" value="Zn(2)-C6 fungal-type DNA-binding domain"/>
    <property type="match status" value="1"/>
</dbReference>
<dbReference type="GO" id="GO:0000981">
    <property type="term" value="F:DNA-binding transcription factor activity, RNA polymerase II-specific"/>
    <property type="evidence" value="ECO:0007669"/>
    <property type="project" value="InterPro"/>
</dbReference>
<dbReference type="OMA" id="TNCHYPE"/>
<evidence type="ECO:0008006" key="5">
    <source>
        <dbReference type="Google" id="ProtNLM"/>
    </source>
</evidence>
<evidence type="ECO:0000313" key="4">
    <source>
        <dbReference type="Proteomes" id="UP000241587"/>
    </source>
</evidence>
<dbReference type="EMBL" id="PVEM01000028">
    <property type="protein sequence ID" value="PTD01943.1"/>
    <property type="molecule type" value="Genomic_DNA"/>
</dbReference>
<feature type="compositionally biased region" description="Basic and acidic residues" evidence="1">
    <location>
        <begin position="233"/>
        <end position="246"/>
    </location>
</feature>
<dbReference type="GO" id="GO:0008270">
    <property type="term" value="F:zinc ion binding"/>
    <property type="evidence" value="ECO:0007669"/>
    <property type="project" value="InterPro"/>
</dbReference>
<dbReference type="Proteomes" id="UP000663297">
    <property type="component" value="Chromosome 3"/>
</dbReference>
<sequence>MASNEAILEQESGQLNPIACSHCRQRKRKVRRIEQPRKPGETLTNKSLQCDRNMLVYIYCRLNRIVSYIHRPHCLQCNNDPSRCQYPEQNKRGLPIGFITRLEARLAETEEALFRLVQSIEEPEDNQVSLKPSSQRKDDRIREWDSLPLRTPEQVKSWYRNRLGQSDTPIVHDVSMDLDQQESSTHVISSGADGVEFPDGQSNSGAEIMLPDAGVEVDSTTEIHTSGVPVGSKAKDMEHRNPHLYF</sequence>
<proteinExistence type="predicted"/>
<dbReference type="InterPro" id="IPR036864">
    <property type="entry name" value="Zn2-C6_fun-type_DNA-bd_sf"/>
</dbReference>
<protein>
    <recommendedName>
        <fullName evidence="5">Zn(2)-C6 fungal-type domain-containing protein</fullName>
    </recommendedName>
</protein>
<reference evidence="2 4" key="1">
    <citation type="submission" date="2018-02" db="EMBL/GenBank/DDBJ databases">
        <title>Fusarium culmorum secondary metabolites in fungal-bacterial-plant interactions.</title>
        <authorList>
            <person name="Schmidt R."/>
        </authorList>
    </citation>
    <scope>NUCLEOTIDE SEQUENCE [LARGE SCALE GENOMIC DNA]</scope>
    <source>
        <strain evidence="2 4">PV</strain>
    </source>
</reference>
<dbReference type="OrthoDB" id="3862662at2759"/>
<name>A0A2T4GEE6_FUSCU</name>